<dbReference type="EnsemblMetazoa" id="CJA31233a.1">
    <property type="protein sequence ID" value="CJA31233a.1"/>
    <property type="gene ID" value="WBGene00207080"/>
</dbReference>
<feature type="chain" id="PRO_5035905907" evidence="1">
    <location>
        <begin position="24"/>
        <end position="101"/>
    </location>
</feature>
<dbReference type="PROSITE" id="PS50092">
    <property type="entry name" value="TSP1"/>
    <property type="match status" value="1"/>
</dbReference>
<proteinExistence type="predicted"/>
<dbReference type="Gene3D" id="2.20.100.10">
    <property type="entry name" value="Thrombospondin type-1 (TSP1) repeat"/>
    <property type="match status" value="1"/>
</dbReference>
<feature type="signal peptide" evidence="1">
    <location>
        <begin position="1"/>
        <end position="23"/>
    </location>
</feature>
<keyword evidence="3" id="KW-1185">Reference proteome</keyword>
<dbReference type="AlphaFoldDB" id="A0A8R1IBQ3"/>
<evidence type="ECO:0000313" key="3">
    <source>
        <dbReference type="Proteomes" id="UP000005237"/>
    </source>
</evidence>
<evidence type="ECO:0000256" key="1">
    <source>
        <dbReference type="SAM" id="SignalP"/>
    </source>
</evidence>
<dbReference type="PANTHER" id="PTHR31507:SF10">
    <property type="entry name" value="SHKT DOMAIN-CONTAINING PROTEIN"/>
    <property type="match status" value="1"/>
</dbReference>
<accession>A0A8R1IBQ3</accession>
<dbReference type="SMART" id="SM00209">
    <property type="entry name" value="TSP1"/>
    <property type="match status" value="1"/>
</dbReference>
<protein>
    <submittedName>
        <fullName evidence="2">Uncharacterized protein</fullName>
    </submittedName>
</protein>
<dbReference type="InterPro" id="IPR036383">
    <property type="entry name" value="TSP1_rpt_sf"/>
</dbReference>
<dbReference type="InterPro" id="IPR000884">
    <property type="entry name" value="TSP1_rpt"/>
</dbReference>
<reference evidence="3" key="1">
    <citation type="submission" date="2010-08" db="EMBL/GenBank/DDBJ databases">
        <authorList>
            <consortium name="Caenorhabditis japonica Sequencing Consortium"/>
            <person name="Wilson R.K."/>
        </authorList>
    </citation>
    <scope>NUCLEOTIDE SEQUENCE [LARGE SCALE GENOMIC DNA]</scope>
    <source>
        <strain evidence="3">DF5081</strain>
    </source>
</reference>
<evidence type="ECO:0000313" key="2">
    <source>
        <dbReference type="EnsemblMetazoa" id="CJA31233a.1"/>
    </source>
</evidence>
<organism evidence="2 3">
    <name type="scientific">Caenorhabditis japonica</name>
    <dbReference type="NCBI Taxonomy" id="281687"/>
    <lineage>
        <taxon>Eukaryota</taxon>
        <taxon>Metazoa</taxon>
        <taxon>Ecdysozoa</taxon>
        <taxon>Nematoda</taxon>
        <taxon>Chromadorea</taxon>
        <taxon>Rhabditida</taxon>
        <taxon>Rhabditina</taxon>
        <taxon>Rhabditomorpha</taxon>
        <taxon>Rhabditoidea</taxon>
        <taxon>Rhabditidae</taxon>
        <taxon>Peloderinae</taxon>
        <taxon>Caenorhabditis</taxon>
    </lineage>
</organism>
<reference evidence="2" key="2">
    <citation type="submission" date="2022-06" db="UniProtKB">
        <authorList>
            <consortium name="EnsemblMetazoa"/>
        </authorList>
    </citation>
    <scope>IDENTIFICATION</scope>
    <source>
        <strain evidence="2">DF5081</strain>
    </source>
</reference>
<dbReference type="PRINTS" id="PR01705">
    <property type="entry name" value="TSP1REPEAT"/>
</dbReference>
<sequence length="101" mass="10477">MNMNSALLLAASTLFCILAVSQAQTCTWSTWGEWSTCSDTCGNCGTQQRTRTCSSTTTTTGCTCSGDSSVQQTCAPAICKFPRTACCTGSPSSVSGLFECA</sequence>
<name>A0A8R1IBQ3_CAEJA</name>
<dbReference type="Proteomes" id="UP000005237">
    <property type="component" value="Unassembled WGS sequence"/>
</dbReference>
<dbReference type="PANTHER" id="PTHR31507">
    <property type="entry name" value="PROTEIN CBG15923"/>
    <property type="match status" value="1"/>
</dbReference>
<dbReference type="SUPFAM" id="SSF82895">
    <property type="entry name" value="TSP-1 type 1 repeat"/>
    <property type="match status" value="1"/>
</dbReference>
<dbReference type="Pfam" id="PF00090">
    <property type="entry name" value="TSP_1"/>
    <property type="match status" value="1"/>
</dbReference>
<keyword evidence="1" id="KW-0732">Signal</keyword>